<evidence type="ECO:0000256" key="2">
    <source>
        <dbReference type="SAM" id="SignalP"/>
    </source>
</evidence>
<feature type="compositionally biased region" description="Basic and acidic residues" evidence="1">
    <location>
        <begin position="25"/>
        <end position="44"/>
    </location>
</feature>
<gene>
    <name evidence="3" type="ORF">MENT_LOCUS7234</name>
</gene>
<dbReference type="EMBL" id="CAJEWN010000029">
    <property type="protein sequence ID" value="CAD2142456.1"/>
    <property type="molecule type" value="Genomic_DNA"/>
</dbReference>
<sequence>MKFSKIGIILFTFFVLFDPIECGKDKEKAGEEPSSPRKVEERGGRSRGRGRGLIIGRGNIMGGQRPPSPGEGMPEQARAEEGIVGHGIAAGEQLIIGRNRVKHKSSDMPPNFKREYFKQLAEDQKKGKGLEFNEGGIPKRVKEMPQIQGKGKGPEKSTFERMPSFRGSYSPSNNITNEYGLPPRPPATTQRIDSRNSRISNMVILDVEQTSSEEENESDEK</sequence>
<evidence type="ECO:0000313" key="3">
    <source>
        <dbReference type="EMBL" id="CAD2142456.1"/>
    </source>
</evidence>
<feature type="compositionally biased region" description="Polar residues" evidence="1">
    <location>
        <begin position="167"/>
        <end position="177"/>
    </location>
</feature>
<comment type="caution">
    <text evidence="3">The sequence shown here is derived from an EMBL/GenBank/DDBJ whole genome shotgun (WGS) entry which is preliminary data.</text>
</comment>
<keyword evidence="2" id="KW-0732">Signal</keyword>
<feature type="compositionally biased region" description="Gly residues" evidence="1">
    <location>
        <begin position="51"/>
        <end position="61"/>
    </location>
</feature>
<dbReference type="AlphaFoldDB" id="A0A6V7U1K6"/>
<reference evidence="3 4" key="1">
    <citation type="submission" date="2020-08" db="EMBL/GenBank/DDBJ databases">
        <authorList>
            <person name="Koutsovoulos G."/>
            <person name="Danchin GJ E."/>
        </authorList>
    </citation>
    <scope>NUCLEOTIDE SEQUENCE [LARGE SCALE GENOMIC DNA]</scope>
</reference>
<evidence type="ECO:0000256" key="1">
    <source>
        <dbReference type="SAM" id="MobiDB-lite"/>
    </source>
</evidence>
<protein>
    <submittedName>
        <fullName evidence="3">Uncharacterized protein</fullName>
    </submittedName>
</protein>
<dbReference type="Proteomes" id="UP000580250">
    <property type="component" value="Unassembled WGS sequence"/>
</dbReference>
<feature type="region of interest" description="Disordered" evidence="1">
    <location>
        <begin position="25"/>
        <end position="79"/>
    </location>
</feature>
<organism evidence="3 4">
    <name type="scientific">Meloidogyne enterolobii</name>
    <name type="common">Root-knot nematode worm</name>
    <name type="synonym">Meloidogyne mayaguensis</name>
    <dbReference type="NCBI Taxonomy" id="390850"/>
    <lineage>
        <taxon>Eukaryota</taxon>
        <taxon>Metazoa</taxon>
        <taxon>Ecdysozoa</taxon>
        <taxon>Nematoda</taxon>
        <taxon>Chromadorea</taxon>
        <taxon>Rhabditida</taxon>
        <taxon>Tylenchina</taxon>
        <taxon>Tylenchomorpha</taxon>
        <taxon>Tylenchoidea</taxon>
        <taxon>Meloidogynidae</taxon>
        <taxon>Meloidogyninae</taxon>
        <taxon>Meloidogyne</taxon>
    </lineage>
</organism>
<evidence type="ECO:0000313" key="4">
    <source>
        <dbReference type="Proteomes" id="UP000580250"/>
    </source>
</evidence>
<feature type="chain" id="PRO_5027542501" evidence="2">
    <location>
        <begin position="23"/>
        <end position="221"/>
    </location>
</feature>
<proteinExistence type="predicted"/>
<feature type="region of interest" description="Disordered" evidence="1">
    <location>
        <begin position="123"/>
        <end position="221"/>
    </location>
</feature>
<feature type="signal peptide" evidence="2">
    <location>
        <begin position="1"/>
        <end position="22"/>
    </location>
</feature>
<accession>A0A6V7U1K6</accession>
<feature type="compositionally biased region" description="Acidic residues" evidence="1">
    <location>
        <begin position="211"/>
        <end position="221"/>
    </location>
</feature>
<name>A0A6V7U1K6_MELEN</name>